<gene>
    <name evidence="1" type="ORF">FNH04_04150</name>
</gene>
<comment type="caution">
    <text evidence="1">The sequence shown here is derived from an EMBL/GenBank/DDBJ whole genome shotgun (WGS) entry which is preliminary data.</text>
</comment>
<name>A0A5N8VYG7_9ACTN</name>
<dbReference type="RefSeq" id="WP_152780383.1">
    <property type="nucleotide sequence ID" value="NZ_BAABEQ010000094.1"/>
</dbReference>
<protein>
    <submittedName>
        <fullName evidence="1">DUF429 domain-containing protein</fullName>
    </submittedName>
</protein>
<reference evidence="1 2" key="1">
    <citation type="submission" date="2019-07" db="EMBL/GenBank/DDBJ databases">
        <title>New species of Amycolatopsis and Streptomyces.</title>
        <authorList>
            <person name="Duangmal K."/>
            <person name="Teo W.F.A."/>
            <person name="Lipun K."/>
        </authorList>
    </citation>
    <scope>NUCLEOTIDE SEQUENCE [LARGE SCALE GENOMIC DNA]</scope>
    <source>
        <strain evidence="1 2">TISTR 2346</strain>
    </source>
</reference>
<keyword evidence="2" id="KW-1185">Reference proteome</keyword>
<evidence type="ECO:0000313" key="2">
    <source>
        <dbReference type="Proteomes" id="UP000326979"/>
    </source>
</evidence>
<evidence type="ECO:0000313" key="1">
    <source>
        <dbReference type="EMBL" id="MPY39144.1"/>
    </source>
</evidence>
<dbReference type="Pfam" id="PF04250">
    <property type="entry name" value="DUF429"/>
    <property type="match status" value="1"/>
</dbReference>
<dbReference type="EMBL" id="VJZE01000013">
    <property type="protein sequence ID" value="MPY39144.1"/>
    <property type="molecule type" value="Genomic_DNA"/>
</dbReference>
<dbReference type="InterPro" id="IPR007362">
    <property type="entry name" value="DUF429"/>
</dbReference>
<accession>A0A5N8VYG7</accession>
<dbReference type="OrthoDB" id="4870479at2"/>
<organism evidence="1 2">
    <name type="scientific">Streptomyces phyllanthi</name>
    <dbReference type="NCBI Taxonomy" id="1803180"/>
    <lineage>
        <taxon>Bacteria</taxon>
        <taxon>Bacillati</taxon>
        <taxon>Actinomycetota</taxon>
        <taxon>Actinomycetes</taxon>
        <taxon>Kitasatosporales</taxon>
        <taxon>Streptomycetaceae</taxon>
        <taxon>Streptomyces</taxon>
    </lineage>
</organism>
<dbReference type="Proteomes" id="UP000326979">
    <property type="component" value="Unassembled WGS sequence"/>
</dbReference>
<proteinExistence type="predicted"/>
<sequence>MRTLGVDLSASPPRTAAAVIEWSAGGAVARAPLLGCTDEQLLKLLSSLREEDQAGVDCPFGWPAAFAAAMSAHAAPQPTWPGRDAQGADDLRALRYRHTDLIVTAHAPRPPLSVSFDKLGAVAARWARLQALLGGLGHSVDRTGAGQVAEVYPAAARHQWGLTLGTVDELQAAAPWLRIAEEARRPYAASRDAYDALIAALVARAIRCRLTAWPATEDIDLARTEGWIHFPGPGTLGRLLDAH</sequence>
<dbReference type="AlphaFoldDB" id="A0A5N8VYG7"/>